<dbReference type="OrthoDB" id="5236983at2759"/>
<proteinExistence type="predicted"/>
<name>A0A1L7WT59_9HELO</name>
<evidence type="ECO:0000313" key="3">
    <source>
        <dbReference type="Proteomes" id="UP000184330"/>
    </source>
</evidence>
<evidence type="ECO:0000313" key="2">
    <source>
        <dbReference type="EMBL" id="CZR55949.1"/>
    </source>
</evidence>
<dbReference type="AlphaFoldDB" id="A0A1L7WT59"/>
<gene>
    <name evidence="2" type="ORF">PAC_05837</name>
</gene>
<dbReference type="EMBL" id="FJOG01000007">
    <property type="protein sequence ID" value="CZR55949.1"/>
    <property type="molecule type" value="Genomic_DNA"/>
</dbReference>
<feature type="compositionally biased region" description="Low complexity" evidence="1">
    <location>
        <begin position="338"/>
        <end position="350"/>
    </location>
</feature>
<accession>A0A1L7WT59</accession>
<dbReference type="Proteomes" id="UP000184330">
    <property type="component" value="Unassembled WGS sequence"/>
</dbReference>
<protein>
    <submittedName>
        <fullName evidence="2">Uncharacterized protein</fullName>
    </submittedName>
</protein>
<feature type="region of interest" description="Disordered" evidence="1">
    <location>
        <begin position="275"/>
        <end position="350"/>
    </location>
</feature>
<keyword evidence="3" id="KW-1185">Reference proteome</keyword>
<evidence type="ECO:0000256" key="1">
    <source>
        <dbReference type="SAM" id="MobiDB-lite"/>
    </source>
</evidence>
<organism evidence="2 3">
    <name type="scientific">Phialocephala subalpina</name>
    <dbReference type="NCBI Taxonomy" id="576137"/>
    <lineage>
        <taxon>Eukaryota</taxon>
        <taxon>Fungi</taxon>
        <taxon>Dikarya</taxon>
        <taxon>Ascomycota</taxon>
        <taxon>Pezizomycotina</taxon>
        <taxon>Leotiomycetes</taxon>
        <taxon>Helotiales</taxon>
        <taxon>Mollisiaceae</taxon>
        <taxon>Phialocephala</taxon>
        <taxon>Phialocephala fortinii species complex</taxon>
    </lineage>
</organism>
<reference evidence="2 3" key="1">
    <citation type="submission" date="2016-03" db="EMBL/GenBank/DDBJ databases">
        <authorList>
            <person name="Ploux O."/>
        </authorList>
    </citation>
    <scope>NUCLEOTIDE SEQUENCE [LARGE SCALE GENOMIC DNA]</scope>
    <source>
        <strain evidence="2 3">UAMH 11012</strain>
    </source>
</reference>
<sequence length="350" mass="39567">MPPTTPRMTAETLRAILSSSQDNNGCWLTNVREAWIMLGHTHEDALSRILARIENIQDEELSEWFDRGFKDLGKIPGVANCIPSPGDVEIWRSYFNIISKLFFDGLLTPEQCPVNIVPYLNKGKKSKMWKRNSKTMSGWTDDNRLEGGTARGAITAPIFILEDVEHFEKEGRTGHGLPWLRLVVALEDFVNDRLELSVTLNLECAAGLELHNSRTPYQDLDFENLKLMRGLVKLWIKYYQHGFWQGIHSPWDMGYMPDARHCDCVSTSGESLRREKHYSRVPEVLEEETDSEHSRSSAASDKSAEGPWCTVSDQSSWAPRKDAGGQDDDEQRVHDTQSSSGPSSAPVESN</sequence>